<evidence type="ECO:0000313" key="2">
    <source>
        <dbReference type="Proteomes" id="UP001501337"/>
    </source>
</evidence>
<protein>
    <recommendedName>
        <fullName evidence="3">PilZ domain-containing protein</fullName>
    </recommendedName>
</protein>
<dbReference type="RefSeq" id="WP_344804669.1">
    <property type="nucleotide sequence ID" value="NZ_BAABBO010000007.1"/>
</dbReference>
<evidence type="ECO:0008006" key="3">
    <source>
        <dbReference type="Google" id="ProtNLM"/>
    </source>
</evidence>
<dbReference type="Proteomes" id="UP001501337">
    <property type="component" value="Unassembled WGS sequence"/>
</dbReference>
<accession>A0ABP7NZJ1</accession>
<comment type="caution">
    <text evidence="1">The sequence shown here is derived from an EMBL/GenBank/DDBJ whole genome shotgun (WGS) entry which is preliminary data.</text>
</comment>
<name>A0ABP7NZJ1_9GAMM</name>
<proteinExistence type="predicted"/>
<dbReference type="EMBL" id="BAABBO010000007">
    <property type="protein sequence ID" value="GAA3956537.1"/>
    <property type="molecule type" value="Genomic_DNA"/>
</dbReference>
<keyword evidence="2" id="KW-1185">Reference proteome</keyword>
<organism evidence="1 2">
    <name type="scientific">Allohahella marinimesophila</name>
    <dbReference type="NCBI Taxonomy" id="1054972"/>
    <lineage>
        <taxon>Bacteria</taxon>
        <taxon>Pseudomonadati</taxon>
        <taxon>Pseudomonadota</taxon>
        <taxon>Gammaproteobacteria</taxon>
        <taxon>Oceanospirillales</taxon>
        <taxon>Hahellaceae</taxon>
        <taxon>Allohahella</taxon>
    </lineage>
</organism>
<sequence>MSLNPETEQRKLPRLLCSEGFSASKVVFGDQTFELESINYTHDGMALFKSDPLPEVDTFFISFNYPVDGHLVEISELPCILVHVRDTDNGFYYGASFDLEAATSQQISDLIRIEEEIAVEQDRAR</sequence>
<gene>
    <name evidence="1" type="ORF">GCM10022278_13850</name>
</gene>
<evidence type="ECO:0000313" key="1">
    <source>
        <dbReference type="EMBL" id="GAA3956537.1"/>
    </source>
</evidence>
<reference evidence="2" key="1">
    <citation type="journal article" date="2019" name="Int. J. Syst. Evol. Microbiol.">
        <title>The Global Catalogue of Microorganisms (GCM) 10K type strain sequencing project: providing services to taxonomists for standard genome sequencing and annotation.</title>
        <authorList>
            <consortium name="The Broad Institute Genomics Platform"/>
            <consortium name="The Broad Institute Genome Sequencing Center for Infectious Disease"/>
            <person name="Wu L."/>
            <person name="Ma J."/>
        </authorList>
    </citation>
    <scope>NUCLEOTIDE SEQUENCE [LARGE SCALE GENOMIC DNA]</scope>
    <source>
        <strain evidence="2">JCM 17555</strain>
    </source>
</reference>